<organism evidence="2 3">
    <name type="scientific">Purpureocillium takamizusanense</name>
    <dbReference type="NCBI Taxonomy" id="2060973"/>
    <lineage>
        <taxon>Eukaryota</taxon>
        <taxon>Fungi</taxon>
        <taxon>Dikarya</taxon>
        <taxon>Ascomycota</taxon>
        <taxon>Pezizomycotina</taxon>
        <taxon>Sordariomycetes</taxon>
        <taxon>Hypocreomycetidae</taxon>
        <taxon>Hypocreales</taxon>
        <taxon>Ophiocordycipitaceae</taxon>
        <taxon>Purpureocillium</taxon>
    </lineage>
</organism>
<dbReference type="Proteomes" id="UP000829364">
    <property type="component" value="Chromosome 6"/>
</dbReference>
<dbReference type="AlphaFoldDB" id="A0A9Q8QJG6"/>
<keyword evidence="3" id="KW-1185">Reference proteome</keyword>
<gene>
    <name evidence="2" type="ORF">JDV02_006964</name>
</gene>
<dbReference type="RefSeq" id="XP_047844399.1">
    <property type="nucleotide sequence ID" value="XM_047988404.1"/>
</dbReference>
<dbReference type="OrthoDB" id="5228648at2759"/>
<evidence type="ECO:0000313" key="2">
    <source>
        <dbReference type="EMBL" id="UNI20918.1"/>
    </source>
</evidence>
<feature type="chain" id="PRO_5040514915" evidence="1">
    <location>
        <begin position="20"/>
        <end position="111"/>
    </location>
</feature>
<dbReference type="KEGG" id="ptkz:JDV02_006964"/>
<accession>A0A9Q8QJG6</accession>
<dbReference type="EMBL" id="CP086359">
    <property type="protein sequence ID" value="UNI20918.1"/>
    <property type="molecule type" value="Genomic_DNA"/>
</dbReference>
<protein>
    <submittedName>
        <fullName evidence="2">Uncharacterized protein</fullName>
    </submittedName>
</protein>
<feature type="signal peptide" evidence="1">
    <location>
        <begin position="1"/>
        <end position="19"/>
    </location>
</feature>
<dbReference type="GeneID" id="72068913"/>
<sequence length="111" mass="11682">MKFSTAIISIAALLSSAEACKCISSIGNNVEATRACCQEAGSTANSSGDCPAGNISNNLSRFASCCRSYDTRSDCRCPIGCARKELEAKHLAEGKVPPTEDEVKALLAKYE</sequence>
<proteinExistence type="predicted"/>
<name>A0A9Q8QJG6_9HYPO</name>
<evidence type="ECO:0000313" key="3">
    <source>
        <dbReference type="Proteomes" id="UP000829364"/>
    </source>
</evidence>
<evidence type="ECO:0000256" key="1">
    <source>
        <dbReference type="SAM" id="SignalP"/>
    </source>
</evidence>
<keyword evidence="1" id="KW-0732">Signal</keyword>
<reference evidence="2" key="1">
    <citation type="submission" date="2021-11" db="EMBL/GenBank/DDBJ databases">
        <title>Purpureocillium_takamizusanense_genome.</title>
        <authorList>
            <person name="Nguyen N.-H."/>
        </authorList>
    </citation>
    <scope>NUCLEOTIDE SEQUENCE</scope>
    <source>
        <strain evidence="2">PT3</strain>
    </source>
</reference>